<proteinExistence type="predicted"/>
<comment type="caution">
    <text evidence="1">The sequence shown here is derived from an EMBL/GenBank/DDBJ whole genome shotgun (WGS) entry which is preliminary data.</text>
</comment>
<dbReference type="AlphaFoldDB" id="A0ABD1VLE3"/>
<reference evidence="2" key="1">
    <citation type="submission" date="2024-07" db="EMBL/GenBank/DDBJ databases">
        <title>Two chromosome-level genome assemblies of Korean endemic species Abeliophyllum distichum and Forsythia ovata (Oleaceae).</title>
        <authorList>
            <person name="Jang H."/>
        </authorList>
    </citation>
    <scope>NUCLEOTIDE SEQUENCE [LARGE SCALE GENOMIC DNA]</scope>
</reference>
<dbReference type="EMBL" id="JBFOLJ010000005">
    <property type="protein sequence ID" value="KAL2538056.1"/>
    <property type="molecule type" value="Genomic_DNA"/>
</dbReference>
<keyword evidence="2" id="KW-1185">Reference proteome</keyword>
<gene>
    <name evidence="1" type="ORF">Fot_19447</name>
</gene>
<organism evidence="1 2">
    <name type="scientific">Forsythia ovata</name>
    <dbReference type="NCBI Taxonomy" id="205694"/>
    <lineage>
        <taxon>Eukaryota</taxon>
        <taxon>Viridiplantae</taxon>
        <taxon>Streptophyta</taxon>
        <taxon>Embryophyta</taxon>
        <taxon>Tracheophyta</taxon>
        <taxon>Spermatophyta</taxon>
        <taxon>Magnoliopsida</taxon>
        <taxon>eudicotyledons</taxon>
        <taxon>Gunneridae</taxon>
        <taxon>Pentapetalae</taxon>
        <taxon>asterids</taxon>
        <taxon>lamiids</taxon>
        <taxon>Lamiales</taxon>
        <taxon>Oleaceae</taxon>
        <taxon>Forsythieae</taxon>
        <taxon>Forsythia</taxon>
    </lineage>
</organism>
<evidence type="ECO:0000313" key="1">
    <source>
        <dbReference type="EMBL" id="KAL2538056.1"/>
    </source>
</evidence>
<sequence>MDLDLVDIMKVMKAFRSDGDLAKVFMSLTNTTIMRALVFEQLGRDPPPLPKQEPKSSGLLALCLEEDRFVKEHNHEMALAYAKPSLRSGHAILTATIYGNGCVLE</sequence>
<evidence type="ECO:0000313" key="2">
    <source>
        <dbReference type="Proteomes" id="UP001604277"/>
    </source>
</evidence>
<name>A0ABD1VLE3_9LAMI</name>
<dbReference type="Proteomes" id="UP001604277">
    <property type="component" value="Unassembled WGS sequence"/>
</dbReference>
<accession>A0ABD1VLE3</accession>
<protein>
    <submittedName>
        <fullName evidence="1">Uncharacterized protein</fullName>
    </submittedName>
</protein>